<evidence type="ECO:0000313" key="2">
    <source>
        <dbReference type="Proteomes" id="UP000683438"/>
    </source>
</evidence>
<dbReference type="EMBL" id="MW073100">
    <property type="protein sequence ID" value="QWT28902.1"/>
    <property type="molecule type" value="Genomic_DNA"/>
</dbReference>
<name>A0A8F2IVE3_9CAUD</name>
<organism evidence="1 2">
    <name type="scientific">Microbacterium phage vB_MoxS-R1</name>
    <dbReference type="NCBI Taxonomy" id="2848881"/>
    <lineage>
        <taxon>Viruses</taxon>
        <taxon>Duplodnaviria</taxon>
        <taxon>Heunggongvirae</taxon>
        <taxon>Uroviricota</taxon>
        <taxon>Caudoviricetes</taxon>
        <taxon>Syrbvirus</taxon>
        <taxon>Syrbvirus R1</taxon>
    </lineage>
</organism>
<protein>
    <submittedName>
        <fullName evidence="1">Uncharacterized protein</fullName>
    </submittedName>
</protein>
<proteinExistence type="predicted"/>
<sequence>MADVRVQIKLRGLNTLMTSPEAIAKVVGAANKIQAAVGEDFEVKVVPHRWTARAYVQPKNARGMREEARNKVLTRALNAAKES</sequence>
<keyword evidence="2" id="KW-1185">Reference proteome</keyword>
<evidence type="ECO:0000313" key="1">
    <source>
        <dbReference type="EMBL" id="QWT28902.1"/>
    </source>
</evidence>
<accession>A0A8F2IVE3</accession>
<gene>
    <name evidence="1" type="ORF">vBMoxSR1_gp52</name>
</gene>
<dbReference type="Proteomes" id="UP000683438">
    <property type="component" value="Segment"/>
</dbReference>
<reference evidence="1" key="1">
    <citation type="submission" date="2020-10" db="EMBL/GenBank/DDBJ databases">
        <title>Complete genome sequence of vB_MoxS-R1, a novel marine prophage inducted from Microbacterium.</title>
        <authorList>
            <person name="Zheng H."/>
            <person name="Liu B."/>
            <person name="Xu Y."/>
            <person name="Chen F."/>
        </authorList>
    </citation>
    <scope>NUCLEOTIDE SEQUENCE</scope>
</reference>